<sequence length="135" mass="15253">MFERFLLSKFPFIKSTGDANQKIRLALSDVSGKYHSLTEDLAAHEAELGLLMDDETSLENDINDAEDKLFALLKKKRNNQGDIQHCSYKMLEARKSLSVTCNQKNRLIDDLAKIEADVNLAASKKADMMEAWANM</sequence>
<dbReference type="AlphaFoldDB" id="A0A392R882"/>
<protein>
    <submittedName>
        <fullName evidence="1">Uncharacterized protein</fullName>
    </submittedName>
</protein>
<evidence type="ECO:0000313" key="2">
    <source>
        <dbReference type="Proteomes" id="UP000265520"/>
    </source>
</evidence>
<feature type="non-terminal residue" evidence="1">
    <location>
        <position position="135"/>
    </location>
</feature>
<name>A0A392R882_9FABA</name>
<keyword evidence="2" id="KW-1185">Reference proteome</keyword>
<evidence type="ECO:0000313" key="1">
    <source>
        <dbReference type="EMBL" id="MCI32264.1"/>
    </source>
</evidence>
<accession>A0A392R882</accession>
<proteinExistence type="predicted"/>
<reference evidence="1 2" key="1">
    <citation type="journal article" date="2018" name="Front. Plant Sci.">
        <title>Red Clover (Trifolium pratense) and Zigzag Clover (T. medium) - A Picture of Genomic Similarities and Differences.</title>
        <authorList>
            <person name="Dluhosova J."/>
            <person name="Istvanek J."/>
            <person name="Nedelnik J."/>
            <person name="Repkova J."/>
        </authorList>
    </citation>
    <scope>NUCLEOTIDE SEQUENCE [LARGE SCALE GENOMIC DNA]</scope>
    <source>
        <strain evidence="2">cv. 10/8</strain>
        <tissue evidence="1">Leaf</tissue>
    </source>
</reference>
<dbReference type="EMBL" id="LXQA010193985">
    <property type="protein sequence ID" value="MCI32264.1"/>
    <property type="molecule type" value="Genomic_DNA"/>
</dbReference>
<organism evidence="1 2">
    <name type="scientific">Trifolium medium</name>
    <dbReference type="NCBI Taxonomy" id="97028"/>
    <lineage>
        <taxon>Eukaryota</taxon>
        <taxon>Viridiplantae</taxon>
        <taxon>Streptophyta</taxon>
        <taxon>Embryophyta</taxon>
        <taxon>Tracheophyta</taxon>
        <taxon>Spermatophyta</taxon>
        <taxon>Magnoliopsida</taxon>
        <taxon>eudicotyledons</taxon>
        <taxon>Gunneridae</taxon>
        <taxon>Pentapetalae</taxon>
        <taxon>rosids</taxon>
        <taxon>fabids</taxon>
        <taxon>Fabales</taxon>
        <taxon>Fabaceae</taxon>
        <taxon>Papilionoideae</taxon>
        <taxon>50 kb inversion clade</taxon>
        <taxon>NPAAA clade</taxon>
        <taxon>Hologalegina</taxon>
        <taxon>IRL clade</taxon>
        <taxon>Trifolieae</taxon>
        <taxon>Trifolium</taxon>
    </lineage>
</organism>
<dbReference type="Proteomes" id="UP000265520">
    <property type="component" value="Unassembled WGS sequence"/>
</dbReference>
<comment type="caution">
    <text evidence="1">The sequence shown here is derived from an EMBL/GenBank/DDBJ whole genome shotgun (WGS) entry which is preliminary data.</text>
</comment>